<feature type="region of interest" description="Disordered" evidence="6">
    <location>
        <begin position="933"/>
        <end position="965"/>
    </location>
</feature>
<feature type="region of interest" description="Disordered" evidence="6">
    <location>
        <begin position="1053"/>
        <end position="1110"/>
    </location>
</feature>
<dbReference type="CDD" id="cd09234">
    <property type="entry name" value="V_HD-PTP_like"/>
    <property type="match status" value="1"/>
</dbReference>
<evidence type="ECO:0000313" key="11">
    <source>
        <dbReference type="Proteomes" id="UP000625711"/>
    </source>
</evidence>
<dbReference type="SMART" id="SM01041">
    <property type="entry name" value="BRO1"/>
    <property type="match status" value="1"/>
</dbReference>
<dbReference type="GO" id="GO:0045022">
    <property type="term" value="P:early endosome to late endosome transport"/>
    <property type="evidence" value="ECO:0007669"/>
    <property type="project" value="TreeGrafter"/>
</dbReference>
<proteinExistence type="predicted"/>
<dbReference type="InterPro" id="IPR025304">
    <property type="entry name" value="ALIX_V_dom"/>
</dbReference>
<dbReference type="Gene3D" id="1.20.120.560">
    <property type="entry name" value="alix/aip1 in complex with the ypdl late domain"/>
    <property type="match status" value="1"/>
</dbReference>
<sequence>MEAAPRLPMINLDLLSSTEIVQFGKKLKPYIASFYNEDPESYNAEINQMDMLRVSAIHPSPDVSGVQLLKKYYCQLHFLKSRFPMEYHQPCYIEFEWKDFQNAISGGINLELTAIMYNIGALHTILGAQDSRSTPEGMKLAYSHFQCAAWAFQVLKEKYSEILVGMATVEVAHFYKQVCLAQAQECILEKSMLDNRKSTIISKVAVQVFDYYRQALSFLKAISEDIFGRSRYKDWMKYLQFKMSYHRCMSLFFQGQQAEELQKTGERVAFYQAACEHLEEAKKQLTSKQQKDLADALAFTANIVERKKKAAENENEFIYHEEVPDISNLQEVKGAPLVKLIEFNVNDPEVSGPDIFSRLVPMEAHEAASLYSERKAQLLRSMGEQVEIKDQALVEFMSSMQLDLLTKMHQATGIPQELIDRAAALSAKPNAIQDLIDSMGKLSSIYHDVESNLNEIEALLKEEEDNEKSYQEIMGKRPNIITTDLAREASKYKEAHMKANDSNLTLKKAMMTHMENLKILQTPIRELQQRLPSVEMPDTNIDHNILKELEMLNSKVDEMKTQRAMLWAQLRESVHNDDITNALVTKPQNISPDELFNKELEKHNSLLTLLEQNLSAQDNIKKAFIDCYARAVNTRRYIQDIIQKRSSTVQALITSHDSYDDLLAKANKGIEFYTKLETNVSKLLQRIKSASKVQQEEREQMLAKSMPKKVESVPATPVTSVSTGLKLKDYLEARKKAGPMPTYPQVNYGGLPDSQNWPPSVRPAPVGSEINADPIKRLNNESAAAYYQQPSAVYGQPAQSFSALQHPNAVSTSITDLTNRMGTLMGKQENIPITGSGSNYNLQYSYSNYIPQNYSQVPYTYVSPNYTETADIKSPTRQDASKASTLTTNSYQTISSYMQPGNVPTPYDGSGTSNSSATYTGAYQYQAHSANYTSPVSQPSVSQSQTTKLPGANQSTANYPQNYPNQYFTHYQGTNQYTQPQTPAQLKADDKVQYPSQYYQSQTYSQQYSLPTPQSSPYVTLASHQQYAGNTLHYTGQTAVSSAQMYYAPQNVNISSDTKPKQDTSGQSAIPYSTGPSQTSNVQQSISTQPVTNTGNYGSYQTGVNYPDQQLGYSSVQQGQQNYYPYGYSPNFSPDINTASQNMYNMSPYQQQYYTQQHASSVASTQNKTYSTYSSPSSDIYKVQPGSANSYNMSTGQPQATYDPNMAVSSNAPAYSNYGSIYGYSQANYQTTVTTASYTQPTASAQISNTTAQQPAPIQSKESNVDLLSGLDFSATQIPTLTPQQNVAVEKKKIEPEAKPEPVDIKPQPSVPVRKEPVKDNIRVLPTQPLNNSEVKILFNQELEKYEKYVETLTMKTLSGPTTLDVKWKEIQDCQEPDNLKRVISVARCYPMKNRYPDILPYDYSRVELKSTNDDYINASFVQQLSPFTPQFIVTQAPLPSTYGDFWTMVLEQQVELIFCPLNEKEIGNDVYWPSEKGKNLNVLNMVISLQNIVVKPNWIERVILISVPEKKESWVVMHLQFISWPGSLFPTTPEPFISFVLELINLFQQQKCCSHPVMVHCSSGIGRSGLICLLTDAILNVTNQANAVPDLALLASKLGNYRKNILRDREHLRFAYEAMLCYMKQVLLQDNMKKKLSEVVPVKEEQKASDVQESIIDPLSTLDPFWASKK</sequence>
<dbReference type="GO" id="GO:0032456">
    <property type="term" value="P:endocytic recycling"/>
    <property type="evidence" value="ECO:0007669"/>
    <property type="project" value="TreeGrafter"/>
</dbReference>
<dbReference type="PANTHER" id="PTHR23030">
    <property type="entry name" value="PCD6 INTERACTING PROTEIN-RELATED"/>
    <property type="match status" value="1"/>
</dbReference>
<protein>
    <recommendedName>
        <fullName evidence="12">Tyrosine-protein phosphatase non-receptor type 23</fullName>
    </recommendedName>
</protein>
<evidence type="ECO:0008006" key="12">
    <source>
        <dbReference type="Google" id="ProtNLM"/>
    </source>
</evidence>
<dbReference type="PANTHER" id="PTHR23030:SF30">
    <property type="entry name" value="TYROSINE-PROTEIN PHOSPHATASE NON-RECEPTOR TYPE 23"/>
    <property type="match status" value="1"/>
</dbReference>
<dbReference type="Gene3D" id="1.25.40.280">
    <property type="entry name" value="alix/aip1 like domains"/>
    <property type="match status" value="1"/>
</dbReference>
<evidence type="ECO:0000313" key="10">
    <source>
        <dbReference type="EMBL" id="KAF7268015.1"/>
    </source>
</evidence>
<dbReference type="InterPro" id="IPR029021">
    <property type="entry name" value="Prot-tyrosine_phosphatase-like"/>
</dbReference>
<dbReference type="GO" id="GO:0048666">
    <property type="term" value="P:neuron development"/>
    <property type="evidence" value="ECO:0007669"/>
    <property type="project" value="UniProtKB-ARBA"/>
</dbReference>
<evidence type="ECO:0000259" key="9">
    <source>
        <dbReference type="PROSITE" id="PS51180"/>
    </source>
</evidence>
<keyword evidence="5" id="KW-0175">Coiled coil</keyword>
<dbReference type="Gene3D" id="1.20.140.50">
    <property type="entry name" value="alix/aip1 like domains"/>
    <property type="match status" value="1"/>
</dbReference>
<dbReference type="SMART" id="SM00194">
    <property type="entry name" value="PTPc"/>
    <property type="match status" value="1"/>
</dbReference>
<feature type="region of interest" description="Disordered" evidence="6">
    <location>
        <begin position="1168"/>
        <end position="1197"/>
    </location>
</feature>
<gene>
    <name evidence="10" type="ORF">GWI33_018816</name>
</gene>
<comment type="subcellular location">
    <subcellularLocation>
        <location evidence="2">Cytoplasm</location>
    </subcellularLocation>
    <subcellularLocation>
        <location evidence="1">Endosome</location>
    </subcellularLocation>
</comment>
<dbReference type="InterPro" id="IPR003595">
    <property type="entry name" value="Tyr_Pase_cat"/>
</dbReference>
<feature type="region of interest" description="Disordered" evidence="6">
    <location>
        <begin position="893"/>
        <end position="914"/>
    </location>
</feature>
<dbReference type="GO" id="GO:0004725">
    <property type="term" value="F:protein tyrosine phosphatase activity"/>
    <property type="evidence" value="ECO:0007669"/>
    <property type="project" value="InterPro"/>
</dbReference>
<feature type="domain" description="BRO1" evidence="9">
    <location>
        <begin position="8"/>
        <end position="393"/>
    </location>
</feature>
<feature type="domain" description="Tyrosine-protein phosphatase" evidence="7">
    <location>
        <begin position="1393"/>
        <end position="1623"/>
    </location>
</feature>
<feature type="domain" description="Tyrosine specific protein phosphatases" evidence="8">
    <location>
        <begin position="1535"/>
        <end position="1614"/>
    </location>
</feature>
<name>A0A834HZH2_RHYFE</name>
<evidence type="ECO:0000256" key="3">
    <source>
        <dbReference type="ARBA" id="ARBA00022490"/>
    </source>
</evidence>
<dbReference type="OrthoDB" id="10266451at2759"/>
<dbReference type="Pfam" id="PF13949">
    <property type="entry name" value="ALIX_LYPXL_bnd"/>
    <property type="match status" value="1"/>
</dbReference>
<feature type="coiled-coil region" evidence="5">
    <location>
        <begin position="446"/>
        <end position="473"/>
    </location>
</feature>
<feature type="compositionally biased region" description="Polar residues" evidence="6">
    <location>
        <begin position="952"/>
        <end position="965"/>
    </location>
</feature>
<evidence type="ECO:0000256" key="4">
    <source>
        <dbReference type="ARBA" id="ARBA00022753"/>
    </source>
</evidence>
<keyword evidence="4" id="KW-0967">Endosome</keyword>
<keyword evidence="3" id="KW-0963">Cytoplasm</keyword>
<evidence type="ECO:0000256" key="2">
    <source>
        <dbReference type="ARBA" id="ARBA00004496"/>
    </source>
</evidence>
<dbReference type="InterPro" id="IPR016130">
    <property type="entry name" value="Tyr_Pase_AS"/>
</dbReference>
<evidence type="ECO:0000259" key="7">
    <source>
        <dbReference type="PROSITE" id="PS50055"/>
    </source>
</evidence>
<dbReference type="EMBL" id="JAACXV010014355">
    <property type="protein sequence ID" value="KAF7268015.1"/>
    <property type="molecule type" value="Genomic_DNA"/>
</dbReference>
<dbReference type="InterPro" id="IPR038499">
    <property type="entry name" value="BRO1_sf"/>
</dbReference>
<dbReference type="Pfam" id="PF00102">
    <property type="entry name" value="Y_phosphatase"/>
    <property type="match status" value="1"/>
</dbReference>
<dbReference type="GO" id="GO:0005768">
    <property type="term" value="C:endosome"/>
    <property type="evidence" value="ECO:0007669"/>
    <property type="project" value="UniProtKB-SubCell"/>
</dbReference>
<evidence type="ECO:0000259" key="8">
    <source>
        <dbReference type="PROSITE" id="PS50056"/>
    </source>
</evidence>
<comment type="caution">
    <text evidence="10">The sequence shown here is derived from an EMBL/GenBank/DDBJ whole genome shotgun (WGS) entry which is preliminary data.</text>
</comment>
<dbReference type="GO" id="GO:0043328">
    <property type="term" value="P:protein transport to vacuole involved in ubiquitin-dependent protein catabolic process via the multivesicular body sorting pathway"/>
    <property type="evidence" value="ECO:0007669"/>
    <property type="project" value="TreeGrafter"/>
</dbReference>
<dbReference type="PRINTS" id="PR00700">
    <property type="entry name" value="PRTYPHPHTASE"/>
</dbReference>
<reference evidence="10" key="1">
    <citation type="submission" date="2020-08" db="EMBL/GenBank/DDBJ databases">
        <title>Genome sequencing and assembly of the red palm weevil Rhynchophorus ferrugineus.</title>
        <authorList>
            <person name="Dias G.B."/>
            <person name="Bergman C.M."/>
            <person name="Manee M."/>
        </authorList>
    </citation>
    <scope>NUCLEOTIDE SEQUENCE</scope>
    <source>
        <strain evidence="10">AA-2017</strain>
        <tissue evidence="10">Whole larva</tissue>
    </source>
</reference>
<dbReference type="Pfam" id="PF03097">
    <property type="entry name" value="BRO1"/>
    <property type="match status" value="1"/>
</dbReference>
<feature type="compositionally biased region" description="Polar residues" evidence="6">
    <location>
        <begin position="1186"/>
        <end position="1197"/>
    </location>
</feature>
<evidence type="ECO:0000256" key="6">
    <source>
        <dbReference type="SAM" id="MobiDB-lite"/>
    </source>
</evidence>
<dbReference type="PROSITE" id="PS51180">
    <property type="entry name" value="BRO1"/>
    <property type="match status" value="1"/>
</dbReference>
<dbReference type="PROSITE" id="PS00383">
    <property type="entry name" value="TYR_PHOSPHATASE_1"/>
    <property type="match status" value="1"/>
</dbReference>
<dbReference type="SUPFAM" id="SSF52799">
    <property type="entry name" value="(Phosphotyrosine protein) phosphatases II"/>
    <property type="match status" value="1"/>
</dbReference>
<evidence type="ECO:0000256" key="5">
    <source>
        <dbReference type="SAM" id="Coils"/>
    </source>
</evidence>
<dbReference type="Proteomes" id="UP000625711">
    <property type="component" value="Unassembled WGS sequence"/>
</dbReference>
<dbReference type="PROSITE" id="PS50056">
    <property type="entry name" value="TYR_PHOSPHATASE_2"/>
    <property type="match status" value="1"/>
</dbReference>
<feature type="compositionally biased region" description="Polar residues" evidence="6">
    <location>
        <begin position="1168"/>
        <end position="1178"/>
    </location>
</feature>
<evidence type="ECO:0000256" key="1">
    <source>
        <dbReference type="ARBA" id="ARBA00004177"/>
    </source>
</evidence>
<dbReference type="InterPro" id="IPR000387">
    <property type="entry name" value="Tyr_Pase_dom"/>
</dbReference>
<dbReference type="GO" id="GO:0009653">
    <property type="term" value="P:anatomical structure morphogenesis"/>
    <property type="evidence" value="ECO:0007669"/>
    <property type="project" value="UniProtKB-ARBA"/>
</dbReference>
<dbReference type="PROSITE" id="PS50055">
    <property type="entry name" value="TYR_PHOSPHATASE_PTP"/>
    <property type="match status" value="1"/>
</dbReference>
<dbReference type="InterPro" id="IPR004328">
    <property type="entry name" value="BRO1_dom"/>
</dbReference>
<feature type="compositionally biased region" description="Low complexity" evidence="6">
    <location>
        <begin position="933"/>
        <end position="947"/>
    </location>
</feature>
<organism evidence="10 11">
    <name type="scientific">Rhynchophorus ferrugineus</name>
    <name type="common">Red palm weevil</name>
    <name type="synonym">Curculio ferrugineus</name>
    <dbReference type="NCBI Taxonomy" id="354439"/>
    <lineage>
        <taxon>Eukaryota</taxon>
        <taxon>Metazoa</taxon>
        <taxon>Ecdysozoa</taxon>
        <taxon>Arthropoda</taxon>
        <taxon>Hexapoda</taxon>
        <taxon>Insecta</taxon>
        <taxon>Pterygota</taxon>
        <taxon>Neoptera</taxon>
        <taxon>Endopterygota</taxon>
        <taxon>Coleoptera</taxon>
        <taxon>Polyphaga</taxon>
        <taxon>Cucujiformia</taxon>
        <taxon>Curculionidae</taxon>
        <taxon>Dryophthorinae</taxon>
        <taxon>Rhynchophorus</taxon>
    </lineage>
</organism>
<keyword evidence="11" id="KW-1185">Reference proteome</keyword>
<dbReference type="SMART" id="SM00404">
    <property type="entry name" value="PTPc_motif"/>
    <property type="match status" value="1"/>
</dbReference>
<dbReference type="InterPro" id="IPR000242">
    <property type="entry name" value="PTP_cat"/>
</dbReference>
<dbReference type="Gene3D" id="3.90.190.10">
    <property type="entry name" value="Protein tyrosine phosphatase superfamily"/>
    <property type="match status" value="1"/>
</dbReference>
<accession>A0A834HZH2</accession>